<comment type="caution">
    <text evidence="3">The sequence shown here is derived from an EMBL/GenBank/DDBJ whole genome shotgun (WGS) entry which is preliminary data.</text>
</comment>
<protein>
    <submittedName>
        <fullName evidence="3">Uncharacterized protein</fullName>
    </submittedName>
</protein>
<evidence type="ECO:0000256" key="1">
    <source>
        <dbReference type="SAM" id="MobiDB-lite"/>
    </source>
</evidence>
<evidence type="ECO:0000313" key="4">
    <source>
        <dbReference type="Proteomes" id="UP000244940"/>
    </source>
</evidence>
<name>A0A2U2CGE8_9RHOB</name>
<organism evidence="3 4">
    <name type="scientific">Pararhodobacter marinus</name>
    <dbReference type="NCBI Taxonomy" id="2184063"/>
    <lineage>
        <taxon>Bacteria</taxon>
        <taxon>Pseudomonadati</taxon>
        <taxon>Pseudomonadota</taxon>
        <taxon>Alphaproteobacteria</taxon>
        <taxon>Rhodobacterales</taxon>
        <taxon>Paracoccaceae</taxon>
        <taxon>Pararhodobacter</taxon>
    </lineage>
</organism>
<dbReference type="Proteomes" id="UP000244940">
    <property type="component" value="Unassembled WGS sequence"/>
</dbReference>
<dbReference type="EMBL" id="QEYD01000002">
    <property type="protein sequence ID" value="PWE30899.1"/>
    <property type="molecule type" value="Genomic_DNA"/>
</dbReference>
<keyword evidence="4" id="KW-1185">Reference proteome</keyword>
<gene>
    <name evidence="3" type="ORF">C4N9_03865</name>
</gene>
<dbReference type="GeneID" id="94364016"/>
<feature type="signal peptide" evidence="2">
    <location>
        <begin position="1"/>
        <end position="23"/>
    </location>
</feature>
<dbReference type="OrthoDB" id="7856495at2"/>
<evidence type="ECO:0000313" key="3">
    <source>
        <dbReference type="EMBL" id="PWE30899.1"/>
    </source>
</evidence>
<feature type="chain" id="PRO_5015680447" evidence="2">
    <location>
        <begin position="24"/>
        <end position="235"/>
    </location>
</feature>
<feature type="region of interest" description="Disordered" evidence="1">
    <location>
        <begin position="207"/>
        <end position="235"/>
    </location>
</feature>
<reference evidence="3 4" key="1">
    <citation type="submission" date="2018-05" db="EMBL/GenBank/DDBJ databases">
        <title>Pararhodobacter marina sp. nov., isolated from deep-sea water of the Indian Ocean.</title>
        <authorList>
            <person name="Lai Q.Sr."/>
            <person name="Liu X."/>
            <person name="Shao Z."/>
        </authorList>
    </citation>
    <scope>NUCLEOTIDE SEQUENCE [LARGE SCALE GENOMIC DNA]</scope>
    <source>
        <strain evidence="3 4">CIC4N-9</strain>
    </source>
</reference>
<accession>A0A2U2CGE8</accession>
<sequence length="235" mass="24423">MSFVKPAFLATALSLVAAVPAAAFTPERAGIFVDALRGNGCAMHADEAEAALSPLELDPVEVQAFVDTFFSAGLVSLSEDNQTLTLAPVLCEAEGDAAMEIIVEAFARQEPTLEPWVPDFDPERGAELIAAIRAQDCALTDAAAQTELPPLGFTPVSTRDIVAVLLDGELASVSEDGTELRLSDTLCNADPAQDAPTLAALIASWNERQAMPEMPPMPAQDGAGADGATEEGAGE</sequence>
<dbReference type="AlphaFoldDB" id="A0A2U2CGE8"/>
<keyword evidence="2" id="KW-0732">Signal</keyword>
<dbReference type="RefSeq" id="WP_109531977.1">
    <property type="nucleotide sequence ID" value="NZ_CAXPUO010000016.1"/>
</dbReference>
<proteinExistence type="predicted"/>
<evidence type="ECO:0000256" key="2">
    <source>
        <dbReference type="SAM" id="SignalP"/>
    </source>
</evidence>